<proteinExistence type="predicted"/>
<reference evidence="1" key="1">
    <citation type="journal article" date="2020" name="mSystems">
        <title>Genome- and Community-Level Interaction Insights into Carbon Utilization and Element Cycling Functions of Hydrothermarchaeota in Hydrothermal Sediment.</title>
        <authorList>
            <person name="Zhou Z."/>
            <person name="Liu Y."/>
            <person name="Xu W."/>
            <person name="Pan J."/>
            <person name="Luo Z.H."/>
            <person name="Li M."/>
        </authorList>
    </citation>
    <scope>NUCLEOTIDE SEQUENCE [LARGE SCALE GENOMIC DNA]</scope>
    <source>
        <strain evidence="1">SpSt-855</strain>
    </source>
</reference>
<accession>A0A7V5CTI8</accession>
<dbReference type="EMBL" id="DTKL01000050">
    <property type="protein sequence ID" value="HGY94622.1"/>
    <property type="molecule type" value="Genomic_DNA"/>
</dbReference>
<organism evidence="1">
    <name type="scientific">Acidobacterium capsulatum</name>
    <dbReference type="NCBI Taxonomy" id="33075"/>
    <lineage>
        <taxon>Bacteria</taxon>
        <taxon>Pseudomonadati</taxon>
        <taxon>Acidobacteriota</taxon>
        <taxon>Terriglobia</taxon>
        <taxon>Terriglobales</taxon>
        <taxon>Acidobacteriaceae</taxon>
        <taxon>Acidobacterium</taxon>
    </lineage>
</organism>
<dbReference type="AlphaFoldDB" id="A0A7V5CTI8"/>
<evidence type="ECO:0000313" key="1">
    <source>
        <dbReference type="EMBL" id="HGY94622.1"/>
    </source>
</evidence>
<gene>
    <name evidence="1" type="ORF">ENW50_08085</name>
</gene>
<protein>
    <submittedName>
        <fullName evidence="1">Uncharacterized protein</fullName>
    </submittedName>
</protein>
<name>A0A7V5CTI8_9BACT</name>
<sequence length="83" mass="9370">MGERDSMMDFSEDAAGINLDSFGEIEIPQELEDSIRRHREHLARLIASLRSAGVGEAQIEASISVIVASYKEELMRTMKRFAR</sequence>
<comment type="caution">
    <text evidence="1">The sequence shown here is derived from an EMBL/GenBank/DDBJ whole genome shotgun (WGS) entry which is preliminary data.</text>
</comment>